<gene>
    <name evidence="2" type="ORF">C2845_PM12G10110</name>
</gene>
<reference evidence="3" key="1">
    <citation type="journal article" date="2019" name="Nat. Commun.">
        <title>The genome of broomcorn millet.</title>
        <authorList>
            <person name="Zou C."/>
            <person name="Miki D."/>
            <person name="Li D."/>
            <person name="Tang Q."/>
            <person name="Xiao L."/>
            <person name="Rajput S."/>
            <person name="Deng P."/>
            <person name="Jia W."/>
            <person name="Huang R."/>
            <person name="Zhang M."/>
            <person name="Sun Y."/>
            <person name="Hu J."/>
            <person name="Fu X."/>
            <person name="Schnable P.S."/>
            <person name="Li F."/>
            <person name="Zhang H."/>
            <person name="Feng B."/>
            <person name="Zhu X."/>
            <person name="Liu R."/>
            <person name="Schnable J.C."/>
            <person name="Zhu J.-K."/>
            <person name="Zhang H."/>
        </authorList>
    </citation>
    <scope>NUCLEOTIDE SEQUENCE [LARGE SCALE GENOMIC DNA]</scope>
</reference>
<name>A0A3L6QCJ4_PANMI</name>
<dbReference type="AlphaFoldDB" id="A0A3L6QCJ4"/>
<dbReference type="Pfam" id="PF23635">
    <property type="entry name" value="Beta-prop_AT5G49610-like"/>
    <property type="match status" value="1"/>
</dbReference>
<dbReference type="InterPro" id="IPR056594">
    <property type="entry name" value="AT5G49610-like_b-prop"/>
</dbReference>
<organism evidence="2 3">
    <name type="scientific">Panicum miliaceum</name>
    <name type="common">Proso millet</name>
    <name type="synonym">Broomcorn millet</name>
    <dbReference type="NCBI Taxonomy" id="4540"/>
    <lineage>
        <taxon>Eukaryota</taxon>
        <taxon>Viridiplantae</taxon>
        <taxon>Streptophyta</taxon>
        <taxon>Embryophyta</taxon>
        <taxon>Tracheophyta</taxon>
        <taxon>Spermatophyta</taxon>
        <taxon>Magnoliopsida</taxon>
        <taxon>Liliopsida</taxon>
        <taxon>Poales</taxon>
        <taxon>Poaceae</taxon>
        <taxon>PACMAD clade</taxon>
        <taxon>Panicoideae</taxon>
        <taxon>Panicodae</taxon>
        <taxon>Paniceae</taxon>
        <taxon>Panicinae</taxon>
        <taxon>Panicum</taxon>
        <taxon>Panicum sect. Panicum</taxon>
    </lineage>
</organism>
<sequence>MESIVGCWNGRVLVKHRGHYDRNYSVLSPLHSSAATVRAPPVPGAGDDPYDALWGFGQTSAEPSMFDFDCTTGKFIQQVVYVRRQSTSWVTYVSPPLEVPVQLVFNSEPCSLLVGGRWLCMTTVLGCIVVFDLATATFSVVSFPDGVSVSCGVGRRTLNHSLARAGDSGIYLVHAMGVELDVWFRRMDGDAAGIWERGETVDLPVVFGDHVAMEFWDSVRSLNDDVNRFLADYTWACYSVEIHAVGDNAEFAFLTVGKLGGVFLLDVKRTVEKVLEASLQDDGQQCGIFAFMMPWPPVFPALNQRG</sequence>
<feature type="domain" description="F-box protein AT5G49610-like beta-propeller" evidence="1">
    <location>
        <begin position="4"/>
        <end position="299"/>
    </location>
</feature>
<dbReference type="EMBL" id="PQIB02000012">
    <property type="protein sequence ID" value="RLM78433.1"/>
    <property type="molecule type" value="Genomic_DNA"/>
</dbReference>
<evidence type="ECO:0000259" key="1">
    <source>
        <dbReference type="Pfam" id="PF23635"/>
    </source>
</evidence>
<dbReference type="PANTHER" id="PTHR33207">
    <property type="entry name" value="F-BOX DOMAIN CONTAINING PROTEIN-RELATED"/>
    <property type="match status" value="1"/>
</dbReference>
<dbReference type="Proteomes" id="UP000275267">
    <property type="component" value="Unassembled WGS sequence"/>
</dbReference>
<keyword evidence="3" id="KW-1185">Reference proteome</keyword>
<protein>
    <recommendedName>
        <fullName evidence="1">F-box protein AT5G49610-like beta-propeller domain-containing protein</fullName>
    </recommendedName>
</protein>
<comment type="caution">
    <text evidence="2">The sequence shown here is derived from an EMBL/GenBank/DDBJ whole genome shotgun (WGS) entry which is preliminary data.</text>
</comment>
<evidence type="ECO:0000313" key="2">
    <source>
        <dbReference type="EMBL" id="RLM78433.1"/>
    </source>
</evidence>
<evidence type="ECO:0000313" key="3">
    <source>
        <dbReference type="Proteomes" id="UP000275267"/>
    </source>
</evidence>
<accession>A0A3L6QCJ4</accession>
<proteinExistence type="predicted"/>
<dbReference type="OrthoDB" id="709862at2759"/>